<gene>
    <name evidence="6" type="ORF">E3T51_07910</name>
</gene>
<dbReference type="Pfam" id="PF02245">
    <property type="entry name" value="Pur_DNA_glyco"/>
    <property type="match status" value="1"/>
</dbReference>
<dbReference type="GO" id="GO:0003905">
    <property type="term" value="F:alkylbase DNA N-glycosylase activity"/>
    <property type="evidence" value="ECO:0007669"/>
    <property type="project" value="InterPro"/>
</dbReference>
<dbReference type="AlphaFoldDB" id="A0A4R9BRC0"/>
<keyword evidence="2 5" id="KW-0227">DNA damage</keyword>
<dbReference type="Proteomes" id="UP000297626">
    <property type="component" value="Unassembled WGS sequence"/>
</dbReference>
<dbReference type="Gene3D" id="3.10.300.10">
    <property type="entry name" value="Methylpurine-DNA glycosylase (MPG)"/>
    <property type="match status" value="1"/>
</dbReference>
<evidence type="ECO:0000256" key="3">
    <source>
        <dbReference type="ARBA" id="ARBA00022801"/>
    </source>
</evidence>
<comment type="caution">
    <text evidence="6">The sequence shown here is derived from an EMBL/GenBank/DDBJ whole genome shotgun (WGS) entry which is preliminary data.</text>
</comment>
<evidence type="ECO:0000313" key="6">
    <source>
        <dbReference type="EMBL" id="TFD89317.1"/>
    </source>
</evidence>
<protein>
    <recommendedName>
        <fullName evidence="5">Putative 3-methyladenine DNA glycosylase</fullName>
        <ecNumber evidence="5">3.2.2.-</ecNumber>
    </recommendedName>
</protein>
<dbReference type="GO" id="GO:0006284">
    <property type="term" value="P:base-excision repair"/>
    <property type="evidence" value="ECO:0007669"/>
    <property type="project" value="InterPro"/>
</dbReference>
<dbReference type="HAMAP" id="MF_00527">
    <property type="entry name" value="3MGH"/>
    <property type="match status" value="1"/>
</dbReference>
<dbReference type="EMBL" id="SOHN01000009">
    <property type="protein sequence ID" value="TFD89317.1"/>
    <property type="molecule type" value="Genomic_DNA"/>
</dbReference>
<dbReference type="NCBIfam" id="NF002003">
    <property type="entry name" value="PRK00802.1-3"/>
    <property type="match status" value="1"/>
</dbReference>
<keyword evidence="4 5" id="KW-0234">DNA repair</keyword>
<name>A0A4R9BRC0_9MICO</name>
<comment type="similarity">
    <text evidence="1 5">Belongs to the DNA glycosylase MPG family.</text>
</comment>
<proteinExistence type="inferred from homology"/>
<organism evidence="6 7">
    <name type="scientific">Cryobacterium serini</name>
    <dbReference type="NCBI Taxonomy" id="1259201"/>
    <lineage>
        <taxon>Bacteria</taxon>
        <taxon>Bacillati</taxon>
        <taxon>Actinomycetota</taxon>
        <taxon>Actinomycetes</taxon>
        <taxon>Micrococcales</taxon>
        <taxon>Microbacteriaceae</taxon>
        <taxon>Cryobacterium</taxon>
    </lineage>
</organism>
<dbReference type="PANTHER" id="PTHR10429:SF0">
    <property type="entry name" value="DNA-3-METHYLADENINE GLYCOSYLASE"/>
    <property type="match status" value="1"/>
</dbReference>
<dbReference type="CDD" id="cd00540">
    <property type="entry name" value="AAG"/>
    <property type="match status" value="1"/>
</dbReference>
<evidence type="ECO:0000256" key="1">
    <source>
        <dbReference type="ARBA" id="ARBA00009232"/>
    </source>
</evidence>
<dbReference type="SUPFAM" id="SSF50486">
    <property type="entry name" value="FMT C-terminal domain-like"/>
    <property type="match status" value="1"/>
</dbReference>
<sequence length="217" mass="23616">MGVLDGFHLADRKFFSREVFDVAPELLGSILQRTDDDGTVTIRLTEVEAYAGERDPGAHSYRGMTNRNRTMFGPAGHLYCYFTYGMHHAVNLVTGDPGQPYGCLIRAGDVIEGSDIARGRRERTPRKIPLLDSSLARGPGCLAQSLGATLDNDGDDLFGGQWKFFIPDAGVVLPHRTGPRVGVSGPGGDATDFPWRYWLADASSVSTYKPGRSSPRP</sequence>
<keyword evidence="7" id="KW-1185">Reference proteome</keyword>
<dbReference type="PANTHER" id="PTHR10429">
    <property type="entry name" value="DNA-3-METHYLADENINE GLYCOSYLASE"/>
    <property type="match status" value="1"/>
</dbReference>
<evidence type="ECO:0000256" key="2">
    <source>
        <dbReference type="ARBA" id="ARBA00022763"/>
    </source>
</evidence>
<evidence type="ECO:0000256" key="5">
    <source>
        <dbReference type="HAMAP-Rule" id="MF_00527"/>
    </source>
</evidence>
<keyword evidence="3 5" id="KW-0378">Hydrolase</keyword>
<evidence type="ECO:0000313" key="7">
    <source>
        <dbReference type="Proteomes" id="UP000297626"/>
    </source>
</evidence>
<dbReference type="InterPro" id="IPR036995">
    <property type="entry name" value="MPG_sf"/>
</dbReference>
<reference evidence="6 7" key="1">
    <citation type="submission" date="2019-03" db="EMBL/GenBank/DDBJ databases">
        <title>Genomics of glacier-inhabiting Cryobacterium strains.</title>
        <authorList>
            <person name="Liu Q."/>
            <person name="Xin Y.-H."/>
        </authorList>
    </citation>
    <scope>NUCLEOTIDE SEQUENCE [LARGE SCALE GENOMIC DNA]</scope>
    <source>
        <strain evidence="6 7">Sr54</strain>
    </source>
</reference>
<keyword evidence="6" id="KW-0326">Glycosidase</keyword>
<dbReference type="EC" id="3.2.2.-" evidence="5"/>
<evidence type="ECO:0000256" key="4">
    <source>
        <dbReference type="ARBA" id="ARBA00023204"/>
    </source>
</evidence>
<dbReference type="GO" id="GO:0003677">
    <property type="term" value="F:DNA binding"/>
    <property type="evidence" value="ECO:0007669"/>
    <property type="project" value="InterPro"/>
</dbReference>
<dbReference type="InterPro" id="IPR011034">
    <property type="entry name" value="Formyl_transferase-like_C_sf"/>
</dbReference>
<dbReference type="NCBIfam" id="TIGR00567">
    <property type="entry name" value="3mg"/>
    <property type="match status" value="1"/>
</dbReference>
<dbReference type="InterPro" id="IPR003180">
    <property type="entry name" value="MPG"/>
</dbReference>
<accession>A0A4R9BRC0</accession>